<keyword evidence="6" id="KW-0902">Two-component regulatory system</keyword>
<proteinExistence type="predicted"/>
<dbReference type="Pfam" id="PF00512">
    <property type="entry name" value="HisKA"/>
    <property type="match status" value="1"/>
</dbReference>
<dbReference type="Gene3D" id="3.30.450.40">
    <property type="match status" value="1"/>
</dbReference>
<evidence type="ECO:0000256" key="2">
    <source>
        <dbReference type="ARBA" id="ARBA00012438"/>
    </source>
</evidence>
<accession>M0MKS0</accession>
<dbReference type="CDD" id="cd00075">
    <property type="entry name" value="HATPase"/>
    <property type="match status" value="1"/>
</dbReference>
<feature type="modified residue" description="4-aspartylphosphate" evidence="7">
    <location>
        <position position="54"/>
    </location>
</feature>
<evidence type="ECO:0000256" key="3">
    <source>
        <dbReference type="ARBA" id="ARBA00022553"/>
    </source>
</evidence>
<reference evidence="13 14" key="1">
    <citation type="journal article" date="2014" name="PLoS Genet.">
        <title>Phylogenetically driven sequencing of extremely halophilic archaea reveals strategies for static and dynamic osmo-response.</title>
        <authorList>
            <person name="Becker E.A."/>
            <person name="Seitzer P.M."/>
            <person name="Tritt A."/>
            <person name="Larsen D."/>
            <person name="Krusor M."/>
            <person name="Yao A.I."/>
            <person name="Wu D."/>
            <person name="Madern D."/>
            <person name="Eisen J.A."/>
            <person name="Darling A.E."/>
            <person name="Facciotti M.T."/>
        </authorList>
    </citation>
    <scope>NUCLEOTIDE SEQUENCE [LARGE SCALE GENOMIC DNA]</scope>
    <source>
        <strain evidence="13 14">DSM 5350</strain>
    </source>
</reference>
<feature type="compositionally biased region" description="Polar residues" evidence="9">
    <location>
        <begin position="579"/>
        <end position="592"/>
    </location>
</feature>
<dbReference type="InterPro" id="IPR050736">
    <property type="entry name" value="Sensor_HK_Regulatory"/>
</dbReference>
<dbReference type="CDD" id="cd00156">
    <property type="entry name" value="REC"/>
    <property type="match status" value="1"/>
</dbReference>
<dbReference type="InterPro" id="IPR035965">
    <property type="entry name" value="PAS-like_dom_sf"/>
</dbReference>
<dbReference type="GO" id="GO:0006355">
    <property type="term" value="P:regulation of DNA-templated transcription"/>
    <property type="evidence" value="ECO:0007669"/>
    <property type="project" value="InterPro"/>
</dbReference>
<dbReference type="Pfam" id="PF02518">
    <property type="entry name" value="HATPase_c"/>
    <property type="match status" value="1"/>
</dbReference>
<dbReference type="InterPro" id="IPR013767">
    <property type="entry name" value="PAS_fold"/>
</dbReference>
<gene>
    <name evidence="13" type="ORF">C449_04670</name>
</gene>
<dbReference type="SUPFAM" id="SSF52172">
    <property type="entry name" value="CheY-like"/>
    <property type="match status" value="1"/>
</dbReference>
<dbReference type="PROSITE" id="PS50112">
    <property type="entry name" value="PAS"/>
    <property type="match status" value="1"/>
</dbReference>
<dbReference type="EMBL" id="AOMD01000014">
    <property type="protein sequence ID" value="EMA46297.1"/>
    <property type="molecule type" value="Genomic_DNA"/>
</dbReference>
<dbReference type="CDD" id="cd00130">
    <property type="entry name" value="PAS"/>
    <property type="match status" value="1"/>
</dbReference>
<dbReference type="InterPro" id="IPR003594">
    <property type="entry name" value="HATPase_dom"/>
</dbReference>
<keyword evidence="8" id="KW-0175">Coiled coil</keyword>
<dbReference type="AlphaFoldDB" id="M0MKS0"/>
<evidence type="ECO:0000313" key="13">
    <source>
        <dbReference type="EMBL" id="EMA46297.1"/>
    </source>
</evidence>
<feature type="region of interest" description="Disordered" evidence="9">
    <location>
        <begin position="528"/>
        <end position="625"/>
    </location>
</feature>
<dbReference type="SUPFAM" id="SSF55781">
    <property type="entry name" value="GAF domain-like"/>
    <property type="match status" value="1"/>
</dbReference>
<dbReference type="InterPro" id="IPR003661">
    <property type="entry name" value="HisK_dim/P_dom"/>
</dbReference>
<dbReference type="GO" id="GO:0000155">
    <property type="term" value="F:phosphorelay sensor kinase activity"/>
    <property type="evidence" value="ECO:0007669"/>
    <property type="project" value="InterPro"/>
</dbReference>
<dbReference type="Gene3D" id="1.10.287.130">
    <property type="match status" value="1"/>
</dbReference>
<dbReference type="Pfam" id="PF00989">
    <property type="entry name" value="PAS"/>
    <property type="match status" value="1"/>
</dbReference>
<dbReference type="PROSITE" id="PS50110">
    <property type="entry name" value="RESPONSE_REGULATORY"/>
    <property type="match status" value="1"/>
</dbReference>
<dbReference type="EC" id="2.7.13.3" evidence="2"/>
<dbReference type="InterPro" id="IPR003018">
    <property type="entry name" value="GAF"/>
</dbReference>
<feature type="domain" description="PAS" evidence="12">
    <location>
        <begin position="134"/>
        <end position="203"/>
    </location>
</feature>
<evidence type="ECO:0000256" key="5">
    <source>
        <dbReference type="ARBA" id="ARBA00022777"/>
    </source>
</evidence>
<sequence length="667" mass="72589">MGDPIRVLCVDDDPATLEIAASFLDRNGLDVVTETSARDALDRLDEAIDCIVSDYEMPAIDGLELLETVRDDHPDLPFILFTGKGNEAIASEAISAGVTDYLRKETGTDQYTVLANRIENAVEKRRAERELARTESRYRRLVEQTLVGIYIIQDDRIRYANPKLAAIFGYDPDELVGRSPLTVVAESDRDRVADSLAARQTGEIDEVNYTFTGVTKSGTPVEIEAHGGSIDLDGDPAVMGVLREVNDRHRREYALRALHDATGDLMRAHTPEAVVDRAVAAAEDVLGFPVAVIRLHSPETDTLDPVAVTETAIDVLGERPKYDRDEALPWRALESGEPVIADGSLAGRATNDLPLESALYVSIDDHGTLSIGSPDDTFDDADVRLAQVLAANTAAALDRVANEAELERQNERLEEFASVVSHDLRNPLGLARGRLELAHEEHPSEHHDDIQWALSRMDSLIEDLLALARQGEVVDETTTVSLATIAEAAWMEIDDETASFVHDDLGEIEADPDRLQRLFGNLFRNAVEHGSTSPRSHDREDAVEHGSTSPRSRTHEDTVEHSSTSSRSEAGDAIEHGSMSRQASPDDGSSVTVRVERLPDGGFAVADDGPGIPDDESDRVFESGYSTGEGTGLGLAIVRTIAEAHGWQVLITKSDTGGARIEVHTRG</sequence>
<dbReference type="InterPro" id="IPR011006">
    <property type="entry name" value="CheY-like_superfamily"/>
</dbReference>
<dbReference type="PRINTS" id="PR00344">
    <property type="entry name" value="BCTRLSENSOR"/>
</dbReference>
<evidence type="ECO:0000256" key="7">
    <source>
        <dbReference type="PROSITE-ProRule" id="PRU00169"/>
    </source>
</evidence>
<dbReference type="InterPro" id="IPR029016">
    <property type="entry name" value="GAF-like_dom_sf"/>
</dbReference>
<dbReference type="InterPro" id="IPR036097">
    <property type="entry name" value="HisK_dim/P_sf"/>
</dbReference>
<dbReference type="PATRIC" id="fig|1227455.4.peg.952"/>
<dbReference type="Pfam" id="PF00072">
    <property type="entry name" value="Response_reg"/>
    <property type="match status" value="1"/>
</dbReference>
<dbReference type="CDD" id="cd00082">
    <property type="entry name" value="HisKA"/>
    <property type="match status" value="1"/>
</dbReference>
<dbReference type="SMART" id="SM00448">
    <property type="entry name" value="REC"/>
    <property type="match status" value="1"/>
</dbReference>
<dbReference type="InterPro" id="IPR005467">
    <property type="entry name" value="His_kinase_dom"/>
</dbReference>
<dbReference type="SMART" id="SM00091">
    <property type="entry name" value="PAS"/>
    <property type="match status" value="1"/>
</dbReference>
<dbReference type="SMART" id="SM00387">
    <property type="entry name" value="HATPase_c"/>
    <property type="match status" value="1"/>
</dbReference>
<keyword evidence="3 7" id="KW-0597">Phosphoprotein</keyword>
<dbReference type="InterPro" id="IPR001789">
    <property type="entry name" value="Sig_transdc_resp-reg_receiver"/>
</dbReference>
<name>M0MKS0_9EURY</name>
<dbReference type="PANTHER" id="PTHR43711:SF1">
    <property type="entry name" value="HISTIDINE KINASE 1"/>
    <property type="match status" value="1"/>
</dbReference>
<keyword evidence="5 13" id="KW-0418">Kinase</keyword>
<dbReference type="PROSITE" id="PS50109">
    <property type="entry name" value="HIS_KIN"/>
    <property type="match status" value="1"/>
</dbReference>
<dbReference type="SUPFAM" id="SSF55785">
    <property type="entry name" value="PYP-like sensor domain (PAS domain)"/>
    <property type="match status" value="1"/>
</dbReference>
<evidence type="ECO:0000256" key="6">
    <source>
        <dbReference type="ARBA" id="ARBA00023012"/>
    </source>
</evidence>
<dbReference type="PANTHER" id="PTHR43711">
    <property type="entry name" value="TWO-COMPONENT HISTIDINE KINASE"/>
    <property type="match status" value="1"/>
</dbReference>
<dbReference type="STRING" id="1227455.C449_04670"/>
<dbReference type="Gene3D" id="3.30.565.10">
    <property type="entry name" value="Histidine kinase-like ATPase, C-terminal domain"/>
    <property type="match status" value="1"/>
</dbReference>
<dbReference type="SMART" id="SM00388">
    <property type="entry name" value="HisKA"/>
    <property type="match status" value="1"/>
</dbReference>
<dbReference type="Pfam" id="PF13185">
    <property type="entry name" value="GAF_2"/>
    <property type="match status" value="1"/>
</dbReference>
<dbReference type="InterPro" id="IPR000014">
    <property type="entry name" value="PAS"/>
</dbReference>
<feature type="coiled-coil region" evidence="8">
    <location>
        <begin position="115"/>
        <end position="144"/>
    </location>
</feature>
<dbReference type="InParanoid" id="M0MKS0"/>
<dbReference type="Proteomes" id="UP000011669">
    <property type="component" value="Unassembled WGS sequence"/>
</dbReference>
<evidence type="ECO:0000256" key="1">
    <source>
        <dbReference type="ARBA" id="ARBA00000085"/>
    </source>
</evidence>
<dbReference type="InterPro" id="IPR036890">
    <property type="entry name" value="HATPase_C_sf"/>
</dbReference>
<dbReference type="SMART" id="SM00065">
    <property type="entry name" value="GAF"/>
    <property type="match status" value="1"/>
</dbReference>
<evidence type="ECO:0000256" key="9">
    <source>
        <dbReference type="SAM" id="MobiDB-lite"/>
    </source>
</evidence>
<protein>
    <recommendedName>
        <fullName evidence="2">histidine kinase</fullName>
        <ecNumber evidence="2">2.7.13.3</ecNumber>
    </recommendedName>
</protein>
<keyword evidence="14" id="KW-1185">Reference proteome</keyword>
<evidence type="ECO:0000259" key="11">
    <source>
        <dbReference type="PROSITE" id="PS50110"/>
    </source>
</evidence>
<evidence type="ECO:0000313" key="14">
    <source>
        <dbReference type="Proteomes" id="UP000011669"/>
    </source>
</evidence>
<dbReference type="SUPFAM" id="SSF55874">
    <property type="entry name" value="ATPase domain of HSP90 chaperone/DNA topoisomerase II/histidine kinase"/>
    <property type="match status" value="2"/>
</dbReference>
<evidence type="ECO:0000256" key="8">
    <source>
        <dbReference type="SAM" id="Coils"/>
    </source>
</evidence>
<dbReference type="OrthoDB" id="211969at2157"/>
<keyword evidence="4" id="KW-0808">Transferase</keyword>
<dbReference type="Gene3D" id="3.30.450.20">
    <property type="entry name" value="PAS domain"/>
    <property type="match status" value="1"/>
</dbReference>
<feature type="domain" description="Histidine kinase" evidence="10">
    <location>
        <begin position="419"/>
        <end position="667"/>
    </location>
</feature>
<evidence type="ECO:0000259" key="12">
    <source>
        <dbReference type="PROSITE" id="PS50112"/>
    </source>
</evidence>
<comment type="catalytic activity">
    <reaction evidence="1">
        <text>ATP + protein L-histidine = ADP + protein N-phospho-L-histidine.</text>
        <dbReference type="EC" id="2.7.13.3"/>
    </reaction>
</comment>
<dbReference type="NCBIfam" id="TIGR00229">
    <property type="entry name" value="sensory_box"/>
    <property type="match status" value="1"/>
</dbReference>
<evidence type="ECO:0000259" key="10">
    <source>
        <dbReference type="PROSITE" id="PS50109"/>
    </source>
</evidence>
<evidence type="ECO:0000256" key="4">
    <source>
        <dbReference type="ARBA" id="ARBA00022679"/>
    </source>
</evidence>
<dbReference type="SUPFAM" id="SSF47384">
    <property type="entry name" value="Homodimeric domain of signal transducing histidine kinase"/>
    <property type="match status" value="1"/>
</dbReference>
<dbReference type="Gene3D" id="3.40.50.2300">
    <property type="match status" value="1"/>
</dbReference>
<feature type="compositionally biased region" description="Basic and acidic residues" evidence="9">
    <location>
        <begin position="535"/>
        <end position="544"/>
    </location>
</feature>
<comment type="caution">
    <text evidence="13">The sequence shown here is derived from an EMBL/GenBank/DDBJ whole genome shotgun (WGS) entry which is preliminary data.</text>
</comment>
<dbReference type="InterPro" id="IPR004358">
    <property type="entry name" value="Sig_transdc_His_kin-like_C"/>
</dbReference>
<feature type="domain" description="Response regulatory" evidence="11">
    <location>
        <begin position="6"/>
        <end position="119"/>
    </location>
</feature>
<dbReference type="RefSeq" id="WP_006076789.1">
    <property type="nucleotide sequence ID" value="NZ_AOMD01000014.1"/>
</dbReference>
<organism evidence="13 14">
    <name type="scientific">Halococcus saccharolyticus DSM 5350</name>
    <dbReference type="NCBI Taxonomy" id="1227455"/>
    <lineage>
        <taxon>Archaea</taxon>
        <taxon>Methanobacteriati</taxon>
        <taxon>Methanobacteriota</taxon>
        <taxon>Stenosarchaea group</taxon>
        <taxon>Halobacteria</taxon>
        <taxon>Halobacteriales</taxon>
        <taxon>Halococcaceae</taxon>
        <taxon>Halococcus</taxon>
    </lineage>
</organism>